<dbReference type="InterPro" id="IPR000719">
    <property type="entry name" value="Prot_kinase_dom"/>
</dbReference>
<dbReference type="GO" id="GO:0007165">
    <property type="term" value="P:signal transduction"/>
    <property type="evidence" value="ECO:0007669"/>
    <property type="project" value="TreeGrafter"/>
</dbReference>
<accession>A0A9W6T1K7</accession>
<feature type="region of interest" description="Disordered" evidence="1">
    <location>
        <begin position="96"/>
        <end position="132"/>
    </location>
</feature>
<dbReference type="GO" id="GO:0004672">
    <property type="term" value="F:protein kinase activity"/>
    <property type="evidence" value="ECO:0007669"/>
    <property type="project" value="InterPro"/>
</dbReference>
<feature type="non-terminal residue" evidence="3">
    <location>
        <position position="283"/>
    </location>
</feature>
<evidence type="ECO:0000313" key="3">
    <source>
        <dbReference type="EMBL" id="GME71204.1"/>
    </source>
</evidence>
<dbReference type="InterPro" id="IPR011009">
    <property type="entry name" value="Kinase-like_dom_sf"/>
</dbReference>
<dbReference type="AlphaFoldDB" id="A0A9W6T1K7"/>
<dbReference type="InterPro" id="IPR050167">
    <property type="entry name" value="Ser_Thr_protein_kinase"/>
</dbReference>
<dbReference type="EMBL" id="BSXU01010171">
    <property type="protein sequence ID" value="GME71204.1"/>
    <property type="molecule type" value="Genomic_DNA"/>
</dbReference>
<dbReference type="SUPFAM" id="SSF56112">
    <property type="entry name" value="Protein kinase-like (PK-like)"/>
    <property type="match status" value="1"/>
</dbReference>
<dbReference type="PROSITE" id="PS50011">
    <property type="entry name" value="PROTEIN_KINASE_DOM"/>
    <property type="match status" value="1"/>
</dbReference>
<proteinExistence type="predicted"/>
<reference evidence="3" key="1">
    <citation type="submission" date="2023-04" db="EMBL/GenBank/DDBJ databases">
        <title>Ambrosiozyma monospora NBRC 1965.</title>
        <authorList>
            <person name="Ichikawa N."/>
            <person name="Sato H."/>
            <person name="Tonouchi N."/>
        </authorList>
    </citation>
    <scope>NUCLEOTIDE SEQUENCE</scope>
    <source>
        <strain evidence="3">NBRC 1965</strain>
    </source>
</reference>
<feature type="domain" description="Protein kinase" evidence="2">
    <location>
        <begin position="1"/>
        <end position="283"/>
    </location>
</feature>
<dbReference type="Proteomes" id="UP001165063">
    <property type="component" value="Unassembled WGS sequence"/>
</dbReference>
<dbReference type="PANTHER" id="PTHR23257">
    <property type="entry name" value="SERINE-THREONINE PROTEIN KINASE"/>
    <property type="match status" value="1"/>
</dbReference>
<evidence type="ECO:0000256" key="1">
    <source>
        <dbReference type="SAM" id="MobiDB-lite"/>
    </source>
</evidence>
<comment type="caution">
    <text evidence="3">The sequence shown here is derived from an EMBL/GenBank/DDBJ whole genome shotgun (WGS) entry which is preliminary data.</text>
</comment>
<dbReference type="GO" id="GO:0005524">
    <property type="term" value="F:ATP binding"/>
    <property type="evidence" value="ECO:0007669"/>
    <property type="project" value="InterPro"/>
</dbReference>
<evidence type="ECO:0000313" key="4">
    <source>
        <dbReference type="Proteomes" id="UP001165063"/>
    </source>
</evidence>
<feature type="compositionally biased region" description="Low complexity" evidence="1">
    <location>
        <begin position="106"/>
        <end position="116"/>
    </location>
</feature>
<gene>
    <name evidence="3" type="ORF">Amon01_000925800</name>
</gene>
<dbReference type="PANTHER" id="PTHR23257:SF963">
    <property type="entry name" value="AT08303P"/>
    <property type="match status" value="1"/>
</dbReference>
<dbReference type="Gene3D" id="1.10.510.10">
    <property type="entry name" value="Transferase(Phosphotransferase) domain 1"/>
    <property type="match status" value="1"/>
</dbReference>
<sequence>MTRLQDGGESTLSSIEATATGTASIVSQQKDNVLSPLNQKQQEAQEDGQGPKRAYSYTLPSGLSCVWYPYSMILFKESTGVGLLYKLDESNCDVVTDVNGDDPDSTDNNNHNNNDNSIETPGPGADINFNGTAPTPKNIQYTPLPLSHLNYSVQKGDLYKIIELAINICKAIQTFHEYGVVCNSLCPDSIMVKPSTNDVKIMNFEFAFTTLHESSIANYRAINKTSLAKLIPFTAPENFDPHVPVDFRADFYSIGAILYELLTGELPFETEVSLKLTLLHMMQ</sequence>
<name>A0A9W6T1K7_AMBMO</name>
<evidence type="ECO:0000259" key="2">
    <source>
        <dbReference type="PROSITE" id="PS50011"/>
    </source>
</evidence>
<dbReference type="Pfam" id="PF00069">
    <property type="entry name" value="Pkinase"/>
    <property type="match status" value="1"/>
</dbReference>
<dbReference type="OrthoDB" id="60033at2759"/>
<dbReference type="GO" id="GO:0005737">
    <property type="term" value="C:cytoplasm"/>
    <property type="evidence" value="ECO:0007669"/>
    <property type="project" value="TreeGrafter"/>
</dbReference>
<keyword evidence="4" id="KW-1185">Reference proteome</keyword>
<protein>
    <submittedName>
        <fullName evidence="3">Unnamed protein product</fullName>
    </submittedName>
</protein>
<organism evidence="3 4">
    <name type="scientific">Ambrosiozyma monospora</name>
    <name type="common">Yeast</name>
    <name type="synonym">Endomycopsis monosporus</name>
    <dbReference type="NCBI Taxonomy" id="43982"/>
    <lineage>
        <taxon>Eukaryota</taxon>
        <taxon>Fungi</taxon>
        <taxon>Dikarya</taxon>
        <taxon>Ascomycota</taxon>
        <taxon>Saccharomycotina</taxon>
        <taxon>Pichiomycetes</taxon>
        <taxon>Pichiales</taxon>
        <taxon>Pichiaceae</taxon>
        <taxon>Ambrosiozyma</taxon>
    </lineage>
</organism>